<evidence type="ECO:0000256" key="3">
    <source>
        <dbReference type="SAM" id="Coils"/>
    </source>
</evidence>
<organism evidence="5">
    <name type="scientific">Graphocephala atropunctata</name>
    <dbReference type="NCBI Taxonomy" id="36148"/>
    <lineage>
        <taxon>Eukaryota</taxon>
        <taxon>Metazoa</taxon>
        <taxon>Ecdysozoa</taxon>
        <taxon>Arthropoda</taxon>
        <taxon>Hexapoda</taxon>
        <taxon>Insecta</taxon>
        <taxon>Pterygota</taxon>
        <taxon>Neoptera</taxon>
        <taxon>Paraneoptera</taxon>
        <taxon>Hemiptera</taxon>
        <taxon>Auchenorrhyncha</taxon>
        <taxon>Membracoidea</taxon>
        <taxon>Cicadellidae</taxon>
        <taxon>Cicadellinae</taxon>
        <taxon>Cicadellini</taxon>
        <taxon>Graphocephala</taxon>
    </lineage>
</organism>
<gene>
    <name evidence="5" type="ORF">g.16813</name>
</gene>
<comment type="similarity">
    <text evidence="1">Belongs to the CCDC149 family.</text>
</comment>
<name>A0A1B6LAA8_9HEMI</name>
<evidence type="ECO:0000256" key="4">
    <source>
        <dbReference type="SAM" id="MobiDB-lite"/>
    </source>
</evidence>
<feature type="coiled-coil region" evidence="3">
    <location>
        <begin position="166"/>
        <end position="228"/>
    </location>
</feature>
<dbReference type="EMBL" id="GEBQ01019533">
    <property type="protein sequence ID" value="JAT20444.1"/>
    <property type="molecule type" value="Transcribed_RNA"/>
</dbReference>
<evidence type="ECO:0000313" key="5">
    <source>
        <dbReference type="EMBL" id="JAT20444.1"/>
    </source>
</evidence>
<dbReference type="PANTHER" id="PTHR21682">
    <property type="entry name" value="COILED-COIL DOMAIN-CONTAINING PROTEIN 149"/>
    <property type="match status" value="1"/>
</dbReference>
<dbReference type="InterPro" id="IPR019179">
    <property type="entry name" value="CC149"/>
</dbReference>
<protein>
    <recommendedName>
        <fullName evidence="6">Coiled-coil domain-containing protein 149</fullName>
    </recommendedName>
</protein>
<dbReference type="PANTHER" id="PTHR21682:SF2">
    <property type="entry name" value="COILED-COIL DOMAIN-CONTAINING PROTEIN 149"/>
    <property type="match status" value="1"/>
</dbReference>
<evidence type="ECO:0000256" key="1">
    <source>
        <dbReference type="ARBA" id="ARBA00005872"/>
    </source>
</evidence>
<feature type="region of interest" description="Disordered" evidence="4">
    <location>
        <begin position="349"/>
        <end position="386"/>
    </location>
</feature>
<evidence type="ECO:0000256" key="2">
    <source>
        <dbReference type="ARBA" id="ARBA00023054"/>
    </source>
</evidence>
<feature type="compositionally biased region" description="Polar residues" evidence="4">
    <location>
        <begin position="372"/>
        <end position="386"/>
    </location>
</feature>
<dbReference type="AlphaFoldDB" id="A0A1B6LAA8"/>
<sequence>MEDYFDNCGAEVGVLRRKLQSKAEALLILTQELEQCRTERDQFKLIAEQAQSKPVLKKTSDEQLSRGRLTAYSDNSINGYNYDHYQEVREQNKALRYEIQDLKTKLREAYGDIKVLRAGAAEGSRSASVKEVMPSHNREELVEQLEGMSARVCQLEADLRGVLDEKQELVTERESYLCKLARLNHQLNVLLKSDASRLIDIDAIVMDNKYLQEQLHQLQAEKELAHQALLKYKSMLDKKRNKGVVKLGSQSSTMVVTHKQVQELLERGTSAQLPNTEATLADLKSLCLALLEALQDKTLALAHQKKANKILASRIADLEQRLGRNTPVELLQQNLSSVDVTSLPFSLSDGLPEKIESPKPSSDGDPSLVIEPTTNGCDTDTNDSLPQDIQDLVTKALQEIQEENLKSN</sequence>
<evidence type="ECO:0008006" key="6">
    <source>
        <dbReference type="Google" id="ProtNLM"/>
    </source>
</evidence>
<proteinExistence type="inferred from homology"/>
<dbReference type="Pfam" id="PF09789">
    <property type="entry name" value="CC149"/>
    <property type="match status" value="1"/>
</dbReference>
<accession>A0A1B6LAA8</accession>
<keyword evidence="2 3" id="KW-0175">Coiled coil</keyword>
<reference evidence="5" key="1">
    <citation type="submission" date="2015-11" db="EMBL/GenBank/DDBJ databases">
        <title>De novo transcriptome assembly of four potential Pierce s Disease insect vectors from Arizona vineyards.</title>
        <authorList>
            <person name="Tassone E.E."/>
        </authorList>
    </citation>
    <scope>NUCLEOTIDE SEQUENCE</scope>
</reference>